<name>A0A1S6HYF1_9GAMM</name>
<dbReference type="EMBL" id="CP014782">
    <property type="protein sequence ID" value="AQS40607.1"/>
    <property type="molecule type" value="Genomic_DNA"/>
</dbReference>
<dbReference type="Proteomes" id="UP000189545">
    <property type="component" value="Chromosome"/>
</dbReference>
<dbReference type="STRING" id="225848.Sps_05544"/>
<dbReference type="AlphaFoldDB" id="A0A1S6HYF1"/>
<reference evidence="1 2" key="1">
    <citation type="submission" date="2016-03" db="EMBL/GenBank/DDBJ databases">
        <title>Complete genome sequence of Shewanella psychrophila WP2, a deep sea bacterium isolated from west Pacific sediment.</title>
        <authorList>
            <person name="Xu G."/>
            <person name="Jian H."/>
        </authorList>
    </citation>
    <scope>NUCLEOTIDE SEQUENCE [LARGE SCALE GENOMIC DNA]</scope>
    <source>
        <strain evidence="1 2">WP2</strain>
    </source>
</reference>
<sequence>MLVMQGDGPANLDYEACLHRYQFRPLSYIDESWLEHIPHAGHISRLPDWRNNSRLNQWFLGAAGLKPLLVAEFSHPVRFIALLPTEELRLLLHYIGISLHRQACKQVVLKLPRQQLLESMSTSGYQFCMNQTQFLLSNWPDEWDKALPESIPVNYFEASGITFVTSLLDSSQLDLIKGLKLKLPYELNPFFTSAGDVKIADRVLAYQLIKKISKRVIPLCCHLLK</sequence>
<dbReference type="Pfam" id="PF06578">
    <property type="entry name" value="YscK"/>
    <property type="match status" value="1"/>
</dbReference>
<evidence type="ECO:0000313" key="1">
    <source>
        <dbReference type="EMBL" id="AQS40607.1"/>
    </source>
</evidence>
<gene>
    <name evidence="1" type="ORF">Sps_05544</name>
</gene>
<accession>A0A1S6HYF1</accession>
<dbReference type="OrthoDB" id="6192439at2"/>
<organism evidence="1 2">
    <name type="scientific">Shewanella psychrophila</name>
    <dbReference type="NCBI Taxonomy" id="225848"/>
    <lineage>
        <taxon>Bacteria</taxon>
        <taxon>Pseudomonadati</taxon>
        <taxon>Pseudomonadota</taxon>
        <taxon>Gammaproteobacteria</taxon>
        <taxon>Alteromonadales</taxon>
        <taxon>Shewanellaceae</taxon>
        <taxon>Shewanella</taxon>
    </lineage>
</organism>
<evidence type="ECO:0000313" key="2">
    <source>
        <dbReference type="Proteomes" id="UP000189545"/>
    </source>
</evidence>
<dbReference type="KEGG" id="spsw:Sps_05544"/>
<keyword evidence="2" id="KW-1185">Reference proteome</keyword>
<proteinExistence type="predicted"/>
<dbReference type="InterPro" id="IPR009510">
    <property type="entry name" value="T3SS_K"/>
</dbReference>
<protein>
    <submittedName>
        <fullName evidence="1">YOP proteins translocation protein K (YscK)</fullName>
    </submittedName>
</protein>